<feature type="region of interest" description="Disordered" evidence="1">
    <location>
        <begin position="1"/>
        <end position="22"/>
    </location>
</feature>
<keyword evidence="3" id="KW-1185">Reference proteome</keyword>
<evidence type="ECO:0000313" key="2">
    <source>
        <dbReference type="EMBL" id="OHE98402.1"/>
    </source>
</evidence>
<protein>
    <submittedName>
        <fullName evidence="2">Uncharacterized protein</fullName>
    </submittedName>
</protein>
<evidence type="ECO:0000313" key="3">
    <source>
        <dbReference type="Proteomes" id="UP000176998"/>
    </source>
</evidence>
<proteinExistence type="predicted"/>
<name>A0A1G4BAS9_9PEZI</name>
<feature type="region of interest" description="Disordered" evidence="1">
    <location>
        <begin position="43"/>
        <end position="81"/>
    </location>
</feature>
<dbReference type="AlphaFoldDB" id="A0A1G4BAS9"/>
<organism evidence="2 3">
    <name type="scientific">Colletotrichum orchidophilum</name>
    <dbReference type="NCBI Taxonomy" id="1209926"/>
    <lineage>
        <taxon>Eukaryota</taxon>
        <taxon>Fungi</taxon>
        <taxon>Dikarya</taxon>
        <taxon>Ascomycota</taxon>
        <taxon>Pezizomycotina</taxon>
        <taxon>Sordariomycetes</taxon>
        <taxon>Hypocreomycetidae</taxon>
        <taxon>Glomerellales</taxon>
        <taxon>Glomerellaceae</taxon>
        <taxon>Colletotrichum</taxon>
    </lineage>
</organism>
<accession>A0A1G4BAS9</accession>
<feature type="non-terminal residue" evidence="2">
    <location>
        <position position="1"/>
    </location>
</feature>
<gene>
    <name evidence="2" type="ORF">CORC01_06398</name>
</gene>
<reference evidence="2 3" key="1">
    <citation type="submission" date="2016-09" db="EMBL/GenBank/DDBJ databases">
        <authorList>
            <person name="Capua I."/>
            <person name="De Benedictis P."/>
            <person name="Joannis T."/>
            <person name="Lombin L.H."/>
            <person name="Cattoli G."/>
        </authorList>
    </citation>
    <scope>NUCLEOTIDE SEQUENCE [LARGE SCALE GENOMIC DNA]</scope>
    <source>
        <strain evidence="2 3">IMI 309357</strain>
    </source>
</reference>
<feature type="compositionally biased region" description="Low complexity" evidence="1">
    <location>
        <begin position="60"/>
        <end position="75"/>
    </location>
</feature>
<sequence length="81" mass="9081">SIITLSSHASHTDVPANIGHSRRRENLLQSPICLLWRVYHHIRQPPGNSPSSRSTVRLTPRPSIVSPRISPHSSPMVYPRS</sequence>
<dbReference type="RefSeq" id="XP_022475552.1">
    <property type="nucleotide sequence ID" value="XM_022618039.1"/>
</dbReference>
<comment type="caution">
    <text evidence="2">The sequence shown here is derived from an EMBL/GenBank/DDBJ whole genome shotgun (WGS) entry which is preliminary data.</text>
</comment>
<dbReference type="EMBL" id="MJBS01000047">
    <property type="protein sequence ID" value="OHE98402.1"/>
    <property type="molecule type" value="Genomic_DNA"/>
</dbReference>
<evidence type="ECO:0000256" key="1">
    <source>
        <dbReference type="SAM" id="MobiDB-lite"/>
    </source>
</evidence>
<dbReference type="GeneID" id="34559549"/>
<dbReference type="Proteomes" id="UP000176998">
    <property type="component" value="Unassembled WGS sequence"/>
</dbReference>